<dbReference type="PANTHER" id="PTHR15032:SF4">
    <property type="entry name" value="N-ACYL-PHOSPHATIDYLETHANOLAMINE-HYDROLYZING PHOSPHOLIPASE D"/>
    <property type="match status" value="1"/>
</dbReference>
<dbReference type="InterPro" id="IPR036866">
    <property type="entry name" value="RibonucZ/Hydroxyglut_hydro"/>
</dbReference>
<dbReference type="EMBL" id="FOSK01000005">
    <property type="protein sequence ID" value="SFK41576.1"/>
    <property type="molecule type" value="Genomic_DNA"/>
</dbReference>
<dbReference type="InterPro" id="IPR001279">
    <property type="entry name" value="Metallo-B-lactamas"/>
</dbReference>
<gene>
    <name evidence="2" type="ORF">SAMN04488518_10511</name>
</gene>
<comment type="caution">
    <text evidence="2">The sequence shown here is derived from an EMBL/GenBank/DDBJ whole genome shotgun (WGS) entry which is preliminary data.</text>
</comment>
<dbReference type="Proteomes" id="UP000199598">
    <property type="component" value="Unassembled WGS sequence"/>
</dbReference>
<organism evidence="2 3">
    <name type="scientific">Pseudovibrio ascidiaceicola</name>
    <dbReference type="NCBI Taxonomy" id="285279"/>
    <lineage>
        <taxon>Bacteria</taxon>
        <taxon>Pseudomonadati</taxon>
        <taxon>Pseudomonadota</taxon>
        <taxon>Alphaproteobacteria</taxon>
        <taxon>Hyphomicrobiales</taxon>
        <taxon>Stappiaceae</taxon>
        <taxon>Pseudovibrio</taxon>
    </lineage>
</organism>
<sequence>MIKKIAGGVLGVMVIGVGTIYASAYTNMGQKPDDDHKAQLTQSKQWGDDSFANELPMVRGPLSEIFRQFVLEPTDHNRPQQDIPVETIGDRLNVAPESGARVTWFGHSTLLVEMDETRILIDPVWSKRASPVPWVGVERFYDPVIALEDLPELNAVVISHDHYDHLDMETVQRLARQQVQWIVPLGVESHLEYWGVSKSSITELDWWQSVQVEETTVTATPSRHRSGRSVTFSDVNATLWAGWAFNGPEHSVFYSGDTGMHDRFEEIGERLGPFDLTVIETGAYNPLWKDTHLGPEQAVLVHKLVKGKTMLPVHWGLFDLSSHNWTEPVERVKVAAEKYGVDVAIPLPGGSVEPGQVISTKAWWPKVPWKNAEERPIWATQVEDAVKRAKEMKGSTPQSVATPSS</sequence>
<dbReference type="Pfam" id="PF12706">
    <property type="entry name" value="Lactamase_B_2"/>
    <property type="match status" value="1"/>
</dbReference>
<dbReference type="PANTHER" id="PTHR15032">
    <property type="entry name" value="N-ACYL-PHOSPHATIDYLETHANOLAMINE-HYDROLYZING PHOSPHOLIPASE D"/>
    <property type="match status" value="1"/>
</dbReference>
<dbReference type="RefSeq" id="WP_093519197.1">
    <property type="nucleotide sequence ID" value="NZ_FOSK01000005.1"/>
</dbReference>
<accession>A0A1I3ZDA9</accession>
<dbReference type="SUPFAM" id="SSF56281">
    <property type="entry name" value="Metallo-hydrolase/oxidoreductase"/>
    <property type="match status" value="1"/>
</dbReference>
<evidence type="ECO:0000259" key="1">
    <source>
        <dbReference type="Pfam" id="PF12706"/>
    </source>
</evidence>
<reference evidence="2 3" key="1">
    <citation type="submission" date="2016-10" db="EMBL/GenBank/DDBJ databases">
        <authorList>
            <person name="Varghese N."/>
            <person name="Submissions S."/>
        </authorList>
    </citation>
    <scope>NUCLEOTIDE SEQUENCE [LARGE SCALE GENOMIC DNA]</scope>
    <source>
        <strain evidence="2 3">DSM 16392</strain>
    </source>
</reference>
<proteinExistence type="predicted"/>
<dbReference type="Gene3D" id="3.60.15.10">
    <property type="entry name" value="Ribonuclease Z/Hydroxyacylglutathione hydrolase-like"/>
    <property type="match status" value="1"/>
</dbReference>
<keyword evidence="3" id="KW-1185">Reference proteome</keyword>
<feature type="domain" description="Metallo-beta-lactamase" evidence="1">
    <location>
        <begin position="117"/>
        <end position="315"/>
    </location>
</feature>
<evidence type="ECO:0000313" key="2">
    <source>
        <dbReference type="EMBL" id="SFK41576.1"/>
    </source>
</evidence>
<protein>
    <submittedName>
        <fullName evidence="2">L-ascorbate metabolism protein UlaG, beta-lactamase superfamily</fullName>
    </submittedName>
</protein>
<evidence type="ECO:0000313" key="3">
    <source>
        <dbReference type="Proteomes" id="UP000199598"/>
    </source>
</evidence>
<name>A0A1I3ZDA9_9HYPH</name>